<reference evidence="3" key="2">
    <citation type="submission" date="2020-11" db="EMBL/GenBank/DDBJ databases">
        <authorList>
            <consortium name="DOE Joint Genome Institute"/>
            <person name="Kuo A."/>
            <person name="Miyauchi S."/>
            <person name="Kiss E."/>
            <person name="Drula E."/>
            <person name="Kohler A."/>
            <person name="Sanchez-Garcia M."/>
            <person name="Andreopoulos B."/>
            <person name="Barry K.W."/>
            <person name="Bonito G."/>
            <person name="Buee M."/>
            <person name="Carver A."/>
            <person name="Chen C."/>
            <person name="Cichocki N."/>
            <person name="Clum A."/>
            <person name="Culley D."/>
            <person name="Crous P.W."/>
            <person name="Fauchery L."/>
            <person name="Girlanda M."/>
            <person name="Hayes R."/>
            <person name="Keri Z."/>
            <person name="Labutti K."/>
            <person name="Lipzen A."/>
            <person name="Lombard V."/>
            <person name="Magnuson J."/>
            <person name="Maillard F."/>
            <person name="Morin E."/>
            <person name="Murat C."/>
            <person name="Nolan M."/>
            <person name="Ohm R."/>
            <person name="Pangilinan J."/>
            <person name="Pereira M."/>
            <person name="Perotto S."/>
            <person name="Peter M."/>
            <person name="Riley R."/>
            <person name="Sitrit Y."/>
            <person name="Stielow B."/>
            <person name="Szollosi G."/>
            <person name="Zifcakova L."/>
            <person name="Stursova M."/>
            <person name="Spatafora J.W."/>
            <person name="Tedersoo L."/>
            <person name="Vaario L.-M."/>
            <person name="Yamada A."/>
            <person name="Yan M."/>
            <person name="Wang P."/>
            <person name="Xu J."/>
            <person name="Bruns T."/>
            <person name="Baldrian P."/>
            <person name="Vilgalys R."/>
            <person name="Henrissat B."/>
            <person name="Grigoriev I.V."/>
            <person name="Hibbett D."/>
            <person name="Nagy L.G."/>
            <person name="Martin F.M."/>
        </authorList>
    </citation>
    <scope>NUCLEOTIDE SEQUENCE</scope>
    <source>
        <strain evidence="3">UH-Tt-Lm1</strain>
    </source>
</reference>
<feature type="region of interest" description="Disordered" evidence="1">
    <location>
        <begin position="1"/>
        <end position="21"/>
    </location>
</feature>
<evidence type="ECO:0000313" key="4">
    <source>
        <dbReference type="Proteomes" id="UP000736335"/>
    </source>
</evidence>
<dbReference type="EMBL" id="WIUZ02000003">
    <property type="protein sequence ID" value="KAF9789676.1"/>
    <property type="molecule type" value="Genomic_DNA"/>
</dbReference>
<keyword evidence="4" id="KW-1185">Reference proteome</keyword>
<protein>
    <recommendedName>
        <fullName evidence="2">DUF6697 domain-containing protein</fullName>
    </recommendedName>
</protein>
<sequence>MPSPAVPSPPVSIAMHPGRRQEKPGQMELVERISESLLTLFLTLSSVNSDISMYHFQHTVEKIRRDPSGWNKLDGAYSIYEEQSNNCRRLWMKLRAASENETSQANGAGDSSVHGTRPSERSPSPLEYQSEDYENELGGIKREDITPTFVDPVQLKRGVPRPPTPAVDLPPPKPRSKKGDAPTSRAVIVTPSGPTSSRLAPIPKGTKLSVETTRIPAPRKAFTFNLPRELIISESERLPLNRKRNHPDAHSSQNAFSSLQYSGLQGGSSTTQTPVSLSPRRNYTSANKYWEPRRPIRSNDFQMDEDRRFNSLDCIGPPFHIDTAKITHNTYPATQSDLRSIYGVGSGLTPKLYYPKHNFVGWMIPNMDFHPFLPPQPGWPGLVLQLDDQVEDWKPEEGAEFRVVTKKEPHFVEYLGQYEIIRLGDLTGDEWKRQPAKKVKNRWTQVLGGGQSWKEAVVRVALRKDLGREPSTEDFMRYSKHLTADNYTKLAKDLKDDIETAFCKGEEIIAVWGMKCVGYDWRFEKHLARSLKTIKPSPSASSKKRKPVTKGSGAVSEDEEEGRRVSAESEVPQPSSKRQRVAKGKARLVRFDWSDANNHGDSQDEDYIPASG</sequence>
<feature type="region of interest" description="Disordered" evidence="1">
    <location>
        <begin position="260"/>
        <end position="280"/>
    </location>
</feature>
<feature type="region of interest" description="Disordered" evidence="1">
    <location>
        <begin position="100"/>
        <end position="203"/>
    </location>
</feature>
<dbReference type="Proteomes" id="UP000736335">
    <property type="component" value="Unassembled WGS sequence"/>
</dbReference>
<evidence type="ECO:0000259" key="2">
    <source>
        <dbReference type="Pfam" id="PF20411"/>
    </source>
</evidence>
<dbReference type="AlphaFoldDB" id="A0A9P6LAT4"/>
<name>A0A9P6LAT4_9AGAM</name>
<feature type="compositionally biased region" description="Pro residues" evidence="1">
    <location>
        <begin position="160"/>
        <end position="173"/>
    </location>
</feature>
<feature type="compositionally biased region" description="Pro residues" evidence="1">
    <location>
        <begin position="1"/>
        <end position="10"/>
    </location>
</feature>
<evidence type="ECO:0000313" key="3">
    <source>
        <dbReference type="EMBL" id="KAF9789676.1"/>
    </source>
</evidence>
<feature type="compositionally biased region" description="Low complexity" evidence="1">
    <location>
        <begin position="260"/>
        <end position="273"/>
    </location>
</feature>
<dbReference type="Pfam" id="PF20411">
    <property type="entry name" value="DUF6697"/>
    <property type="match status" value="1"/>
</dbReference>
<feature type="compositionally biased region" description="Acidic residues" evidence="1">
    <location>
        <begin position="603"/>
        <end position="612"/>
    </location>
</feature>
<reference evidence="3" key="1">
    <citation type="journal article" date="2020" name="Nat. Commun.">
        <title>Large-scale genome sequencing of mycorrhizal fungi provides insights into the early evolution of symbiotic traits.</title>
        <authorList>
            <person name="Miyauchi S."/>
            <person name="Kiss E."/>
            <person name="Kuo A."/>
            <person name="Drula E."/>
            <person name="Kohler A."/>
            <person name="Sanchez-Garcia M."/>
            <person name="Morin E."/>
            <person name="Andreopoulos B."/>
            <person name="Barry K.W."/>
            <person name="Bonito G."/>
            <person name="Buee M."/>
            <person name="Carver A."/>
            <person name="Chen C."/>
            <person name="Cichocki N."/>
            <person name="Clum A."/>
            <person name="Culley D."/>
            <person name="Crous P.W."/>
            <person name="Fauchery L."/>
            <person name="Girlanda M."/>
            <person name="Hayes R.D."/>
            <person name="Keri Z."/>
            <person name="LaButti K."/>
            <person name="Lipzen A."/>
            <person name="Lombard V."/>
            <person name="Magnuson J."/>
            <person name="Maillard F."/>
            <person name="Murat C."/>
            <person name="Nolan M."/>
            <person name="Ohm R.A."/>
            <person name="Pangilinan J."/>
            <person name="Pereira M.F."/>
            <person name="Perotto S."/>
            <person name="Peter M."/>
            <person name="Pfister S."/>
            <person name="Riley R."/>
            <person name="Sitrit Y."/>
            <person name="Stielow J.B."/>
            <person name="Szollosi G."/>
            <person name="Zifcakova L."/>
            <person name="Stursova M."/>
            <person name="Spatafora J.W."/>
            <person name="Tedersoo L."/>
            <person name="Vaario L.M."/>
            <person name="Yamada A."/>
            <person name="Yan M."/>
            <person name="Wang P."/>
            <person name="Xu J."/>
            <person name="Bruns T."/>
            <person name="Baldrian P."/>
            <person name="Vilgalys R."/>
            <person name="Dunand C."/>
            <person name="Henrissat B."/>
            <person name="Grigoriev I.V."/>
            <person name="Hibbett D."/>
            <person name="Nagy L.G."/>
            <person name="Martin F.M."/>
        </authorList>
    </citation>
    <scope>NUCLEOTIDE SEQUENCE</scope>
    <source>
        <strain evidence="3">UH-Tt-Lm1</strain>
    </source>
</reference>
<dbReference type="InterPro" id="IPR046520">
    <property type="entry name" value="DUF6697"/>
</dbReference>
<comment type="caution">
    <text evidence="3">The sequence shown here is derived from an EMBL/GenBank/DDBJ whole genome shotgun (WGS) entry which is preliminary data.</text>
</comment>
<feature type="domain" description="DUF6697" evidence="2">
    <location>
        <begin position="351"/>
        <end position="529"/>
    </location>
</feature>
<feature type="region of interest" description="Disordered" evidence="1">
    <location>
        <begin position="534"/>
        <end position="612"/>
    </location>
</feature>
<evidence type="ECO:0000256" key="1">
    <source>
        <dbReference type="SAM" id="MobiDB-lite"/>
    </source>
</evidence>
<organism evidence="3 4">
    <name type="scientific">Thelephora terrestris</name>
    <dbReference type="NCBI Taxonomy" id="56493"/>
    <lineage>
        <taxon>Eukaryota</taxon>
        <taxon>Fungi</taxon>
        <taxon>Dikarya</taxon>
        <taxon>Basidiomycota</taxon>
        <taxon>Agaricomycotina</taxon>
        <taxon>Agaricomycetes</taxon>
        <taxon>Thelephorales</taxon>
        <taxon>Thelephoraceae</taxon>
        <taxon>Thelephora</taxon>
    </lineage>
</organism>
<accession>A0A9P6LAT4</accession>
<feature type="compositionally biased region" description="Basic residues" evidence="1">
    <location>
        <begin position="577"/>
        <end position="588"/>
    </location>
</feature>
<gene>
    <name evidence="3" type="ORF">BJ322DRAFT_1105533</name>
</gene>
<proteinExistence type="predicted"/>
<dbReference type="OrthoDB" id="3176940at2759"/>